<reference evidence="3" key="1">
    <citation type="submission" date="2016-10" db="EMBL/GenBank/DDBJ databases">
        <authorList>
            <person name="Varghese N."/>
            <person name="Submissions S."/>
        </authorList>
    </citation>
    <scope>NUCLEOTIDE SEQUENCE [LARGE SCALE GENOMIC DNA]</scope>
    <source>
        <strain evidence="3">CGMCC 1.10657</strain>
    </source>
</reference>
<feature type="transmembrane region" description="Helical" evidence="1">
    <location>
        <begin position="109"/>
        <end position="130"/>
    </location>
</feature>
<name>A0A1H3WUP8_9GAMM</name>
<dbReference type="STRING" id="658218.SAMN05216562_1144"/>
<dbReference type="EMBL" id="FNQO01000001">
    <property type="protein sequence ID" value="SDZ90859.1"/>
    <property type="molecule type" value="Genomic_DNA"/>
</dbReference>
<dbReference type="Proteomes" id="UP000198658">
    <property type="component" value="Unassembled WGS sequence"/>
</dbReference>
<evidence type="ECO:0000313" key="2">
    <source>
        <dbReference type="EMBL" id="SDZ90859.1"/>
    </source>
</evidence>
<evidence type="ECO:0000256" key="1">
    <source>
        <dbReference type="SAM" id="Phobius"/>
    </source>
</evidence>
<protein>
    <submittedName>
        <fullName evidence="2">Uncharacterized protein</fullName>
    </submittedName>
</protein>
<accession>A0A1H3WUP8</accession>
<keyword evidence="1" id="KW-0472">Membrane</keyword>
<keyword evidence="3" id="KW-1185">Reference proteome</keyword>
<dbReference type="AlphaFoldDB" id="A0A1H3WUP8"/>
<keyword evidence="1" id="KW-0812">Transmembrane</keyword>
<keyword evidence="1" id="KW-1133">Transmembrane helix</keyword>
<sequence>MAELKEILRKLAESFIKFLFAAHSGGILAIAALIKIQSSDFGIYHKAALTFFMIGLMTTAVLLLRMLFRMYSIDKAWNKNTDYWYEGSINWGELNQRDETLTQNDKVEFTLGGISFIVFLLGAVSGITAIW</sequence>
<organism evidence="2 3">
    <name type="scientific">Microbulbifer marinus</name>
    <dbReference type="NCBI Taxonomy" id="658218"/>
    <lineage>
        <taxon>Bacteria</taxon>
        <taxon>Pseudomonadati</taxon>
        <taxon>Pseudomonadota</taxon>
        <taxon>Gammaproteobacteria</taxon>
        <taxon>Cellvibrionales</taxon>
        <taxon>Microbulbiferaceae</taxon>
        <taxon>Microbulbifer</taxon>
    </lineage>
</organism>
<proteinExistence type="predicted"/>
<gene>
    <name evidence="2" type="ORF">SAMN05216562_1144</name>
</gene>
<evidence type="ECO:0000313" key="3">
    <source>
        <dbReference type="Proteomes" id="UP000198658"/>
    </source>
</evidence>
<feature type="transmembrane region" description="Helical" evidence="1">
    <location>
        <begin position="15"/>
        <end position="36"/>
    </location>
</feature>
<feature type="transmembrane region" description="Helical" evidence="1">
    <location>
        <begin position="48"/>
        <end position="68"/>
    </location>
</feature>